<evidence type="ECO:0000259" key="7">
    <source>
        <dbReference type="Pfam" id="PF02272"/>
    </source>
</evidence>
<evidence type="ECO:0000256" key="4">
    <source>
        <dbReference type="ARBA" id="ARBA00022801"/>
    </source>
</evidence>
<dbReference type="SUPFAM" id="SSF64182">
    <property type="entry name" value="DHH phosphoesterases"/>
    <property type="match status" value="1"/>
</dbReference>
<evidence type="ECO:0000256" key="1">
    <source>
        <dbReference type="ARBA" id="ARBA00005915"/>
    </source>
</evidence>
<comment type="similarity">
    <text evidence="1">Belongs to the RecJ family.</text>
</comment>
<dbReference type="Gene3D" id="3.10.310.30">
    <property type="match status" value="1"/>
</dbReference>
<dbReference type="RefSeq" id="WP_046328133.1">
    <property type="nucleotide sequence ID" value="NZ_CP011280.1"/>
</dbReference>
<dbReference type="InterPro" id="IPR004610">
    <property type="entry name" value="RecJ"/>
</dbReference>
<gene>
    <name evidence="9" type="ORF">VC03_00245</name>
</gene>
<feature type="domain" description="DDH" evidence="6">
    <location>
        <begin position="75"/>
        <end position="225"/>
    </location>
</feature>
<dbReference type="GO" id="GO:0008409">
    <property type="term" value="F:5'-3' exonuclease activity"/>
    <property type="evidence" value="ECO:0007669"/>
    <property type="project" value="InterPro"/>
</dbReference>
<dbReference type="InterPro" id="IPR041122">
    <property type="entry name" value="RecJ_OB"/>
</dbReference>
<sequence length="859" mass="98288">MQNTKWNLREKVSRISTLNIDKDVLNILASRGITKKEDIINFIHPDIKALSSPSLLVDLDKAVDRILKAIDNNEKICIYGDYDVDGITSTSILYLAFKKLGAKNLDFYIPIRDEGYGLNNQALDQIKANGTDLVITVDCGITSYKEINYANSIGLSVIITDHHNLLDPVVPNAYAVINPKRLENKYPFRELAGVGTAFMVVLALFKRKGIYEEAFSYIDLVCLGTIADVVPLIKENRIIVKYGLERLKNTQNLGLKMLLKKVFPDKLDEYSSGDVGFTISPIFNAAGRLQDAKLVVYLLISDNEREISTIIDELLLKNKERKEIQNSIFDLAKEEIEKYSQTDYVLISSSPKYHHGVIGIVAAKLVDMYYKPCIILEEKSDENIAVASCRSIPNFDITKALQYCGDLLVRYGGHTGAAGFTIEIQNIQKFREKINEYAKKTLKEEDFYKVIDIDKVLPIQKISYEFFKTLELLKPFGFGNPTPTFLTKNVIVENAKLIGQDKSHLSFDFSKKGFATKGAIWFSKGDKINEMNSSIFYDIVFKININLFKGKFYTKVLIDDMKESTLKSSDKFTFLKSLFETSFPMKSVFYSYIYLEKDSMLNIEYTSNRVVLSNTRIVGKLDENISRLLTCLHTFYAFNFKVKVESTNVYDGVNNVGIIIYRDYGISTYKKNDKNIFNYIKSNIIGPLEYDSTTKKALSCLYKENMNILLSKKNITGPISHNILLTFCMYNMVKGFKTQILSSDKDILNDKRLVFYMSKEKSPYLILDKNTYKEKVDLTNFKKIILLDDSISEKDNFMSVKNEVILPKNVLELNNENIKKYGMENIYTKFLPLKEKKKFVDKINNNEIILSDDSIYEII</sequence>
<dbReference type="GO" id="GO:0003676">
    <property type="term" value="F:nucleic acid binding"/>
    <property type="evidence" value="ECO:0007669"/>
    <property type="project" value="InterPro"/>
</dbReference>
<proteinExistence type="inferred from homology"/>
<evidence type="ECO:0000313" key="10">
    <source>
        <dbReference type="Proteomes" id="UP000033103"/>
    </source>
</evidence>
<dbReference type="InterPro" id="IPR001667">
    <property type="entry name" value="DDH_dom"/>
</dbReference>
<keyword evidence="3" id="KW-0540">Nuclease</keyword>
<dbReference type="InterPro" id="IPR038763">
    <property type="entry name" value="DHH_sf"/>
</dbReference>
<dbReference type="STRING" id="187101.VC03_00245"/>
<evidence type="ECO:0000259" key="6">
    <source>
        <dbReference type="Pfam" id="PF01368"/>
    </source>
</evidence>
<organism evidence="9 10">
    <name type="scientific">Sneathia vaginalis</name>
    <dbReference type="NCBI Taxonomy" id="187101"/>
    <lineage>
        <taxon>Bacteria</taxon>
        <taxon>Fusobacteriati</taxon>
        <taxon>Fusobacteriota</taxon>
        <taxon>Fusobacteriia</taxon>
        <taxon>Fusobacteriales</taxon>
        <taxon>Leptotrichiaceae</taxon>
        <taxon>Sneathia</taxon>
    </lineage>
</organism>
<dbReference type="GO" id="GO:0006310">
    <property type="term" value="P:DNA recombination"/>
    <property type="evidence" value="ECO:0007669"/>
    <property type="project" value="InterPro"/>
</dbReference>
<feature type="domain" description="DHHA1" evidence="7">
    <location>
        <begin position="344"/>
        <end position="440"/>
    </location>
</feature>
<accession>A0A0E3Z9E4</accession>
<dbReference type="HOGENOM" id="CLU_009736_3_1_0"/>
<dbReference type="AlphaFoldDB" id="A0A0E3Z9E4"/>
<dbReference type="GO" id="GO:0006281">
    <property type="term" value="P:DNA repair"/>
    <property type="evidence" value="ECO:0007669"/>
    <property type="project" value="InterPro"/>
</dbReference>
<dbReference type="NCBIfam" id="TIGR00644">
    <property type="entry name" value="recJ"/>
    <property type="match status" value="1"/>
</dbReference>
<dbReference type="InterPro" id="IPR051673">
    <property type="entry name" value="SSDNA_exonuclease_RecJ"/>
</dbReference>
<dbReference type="InterPro" id="IPR003156">
    <property type="entry name" value="DHHA1_dom"/>
</dbReference>
<keyword evidence="10" id="KW-1185">Reference proteome</keyword>
<dbReference type="Gene3D" id="3.90.1640.30">
    <property type="match status" value="1"/>
</dbReference>
<reference evidence="9 10" key="1">
    <citation type="journal article" date="2012" name="BMC Genomics">
        <title>Genomic sequence analysis and characterization of Sneathia amnii sp. nov.</title>
        <authorList>
            <consortium name="Vaginal Microbiome Consortium (additional members)"/>
            <person name="Harwich M.D.Jr."/>
            <person name="Serrano M.G."/>
            <person name="Fettweis J.M."/>
            <person name="Alves J.M."/>
            <person name="Reimers M.A."/>
            <person name="Buck G.A."/>
            <person name="Jefferson K.K."/>
        </authorList>
    </citation>
    <scope>NUCLEOTIDE SEQUENCE [LARGE SCALE GENOMIC DNA]</scope>
    <source>
        <strain evidence="9 10">SN35</strain>
    </source>
</reference>
<evidence type="ECO:0000313" key="9">
    <source>
        <dbReference type="EMBL" id="AKC95027.1"/>
    </source>
</evidence>
<dbReference type="Pfam" id="PF17768">
    <property type="entry name" value="RecJ_OB"/>
    <property type="match status" value="1"/>
</dbReference>
<evidence type="ECO:0000259" key="8">
    <source>
        <dbReference type="Pfam" id="PF17768"/>
    </source>
</evidence>
<dbReference type="Pfam" id="PF01368">
    <property type="entry name" value="DHH"/>
    <property type="match status" value="1"/>
</dbReference>
<dbReference type="PANTHER" id="PTHR30255">
    <property type="entry name" value="SINGLE-STRANDED-DNA-SPECIFIC EXONUCLEASE RECJ"/>
    <property type="match status" value="1"/>
</dbReference>
<dbReference type="KEGG" id="sns:VC03_00245"/>
<keyword evidence="5" id="KW-0269">Exonuclease</keyword>
<dbReference type="Proteomes" id="UP000033103">
    <property type="component" value="Chromosome"/>
</dbReference>
<protein>
    <recommendedName>
        <fullName evidence="2">Single-stranded-DNA-specific exonuclease RecJ</fullName>
    </recommendedName>
</protein>
<evidence type="ECO:0000256" key="5">
    <source>
        <dbReference type="ARBA" id="ARBA00022839"/>
    </source>
</evidence>
<evidence type="ECO:0000256" key="3">
    <source>
        <dbReference type="ARBA" id="ARBA00022722"/>
    </source>
</evidence>
<dbReference type="PATRIC" id="fig|1069640.6.peg.40"/>
<dbReference type="Pfam" id="PF02272">
    <property type="entry name" value="DHHA1"/>
    <property type="match status" value="1"/>
</dbReference>
<dbReference type="OrthoDB" id="9809852at2"/>
<name>A0A0E3Z9E4_9FUSO</name>
<keyword evidence="4" id="KW-0378">Hydrolase</keyword>
<evidence type="ECO:0000256" key="2">
    <source>
        <dbReference type="ARBA" id="ARBA00019841"/>
    </source>
</evidence>
<feature type="domain" description="RecJ OB" evidence="8">
    <location>
        <begin position="453"/>
        <end position="560"/>
    </location>
</feature>
<dbReference type="EMBL" id="CP011280">
    <property type="protein sequence ID" value="AKC95027.1"/>
    <property type="molecule type" value="Genomic_DNA"/>
</dbReference>
<dbReference type="PANTHER" id="PTHR30255:SF2">
    <property type="entry name" value="SINGLE-STRANDED-DNA-SPECIFIC EXONUCLEASE RECJ"/>
    <property type="match status" value="1"/>
</dbReference>